<dbReference type="GO" id="GO:0032259">
    <property type="term" value="P:methylation"/>
    <property type="evidence" value="ECO:0007669"/>
    <property type="project" value="UniProtKB-KW"/>
</dbReference>
<feature type="region of interest" description="Disordered" evidence="8">
    <location>
        <begin position="75"/>
        <end position="105"/>
    </location>
</feature>
<protein>
    <recommendedName>
        <fullName evidence="7">Protein arginine methyltransferase NDUFAF7</fullName>
        <ecNumber evidence="7">2.1.1.320</ecNumber>
    </recommendedName>
</protein>
<dbReference type="AlphaFoldDB" id="A0A177WFB5"/>
<dbReference type="PANTHER" id="PTHR12049:SF5">
    <property type="entry name" value="PROTEIN ARGININE METHYLTRANSFERASE NDUFAF7 HOMOLOG, MITOCHONDRIAL"/>
    <property type="match status" value="1"/>
</dbReference>
<evidence type="ECO:0000256" key="2">
    <source>
        <dbReference type="ARBA" id="ARBA00005891"/>
    </source>
</evidence>
<evidence type="ECO:0000256" key="6">
    <source>
        <dbReference type="ARBA" id="ARBA00048612"/>
    </source>
</evidence>
<evidence type="ECO:0000256" key="7">
    <source>
        <dbReference type="RuleBase" id="RU364114"/>
    </source>
</evidence>
<dbReference type="SUPFAM" id="SSF53335">
    <property type="entry name" value="S-adenosyl-L-methionine-dependent methyltransferases"/>
    <property type="match status" value="1"/>
</dbReference>
<dbReference type="EC" id="2.1.1.320" evidence="7"/>
<dbReference type="InterPro" id="IPR038375">
    <property type="entry name" value="NDUFAF7_sf"/>
</dbReference>
<reference evidence="9 10" key="2">
    <citation type="submission" date="2016-05" db="EMBL/GenBank/DDBJ databases">
        <title>Lineage-specific infection strategies underlie the spectrum of fungal disease in amphibians.</title>
        <authorList>
            <person name="Cuomo C.A."/>
            <person name="Farrer R.A."/>
            <person name="James T."/>
            <person name="Longcore J."/>
            <person name="Birren B."/>
        </authorList>
    </citation>
    <scope>NUCLEOTIDE SEQUENCE [LARGE SCALE GENOMIC DNA]</scope>
    <source>
        <strain evidence="9 10">JEL423</strain>
    </source>
</reference>
<reference evidence="9 10" key="1">
    <citation type="submission" date="2006-10" db="EMBL/GenBank/DDBJ databases">
        <title>The Genome Sequence of Batrachochytrium dendrobatidis JEL423.</title>
        <authorList>
            <consortium name="The Broad Institute Genome Sequencing Platform"/>
            <person name="Birren B."/>
            <person name="Lander E."/>
            <person name="Galagan J."/>
            <person name="Cuomo C."/>
            <person name="Devon K."/>
            <person name="Jaffe D."/>
            <person name="Butler J."/>
            <person name="Alvarez P."/>
            <person name="Gnerre S."/>
            <person name="Grabherr M."/>
            <person name="Kleber M."/>
            <person name="Mauceli E."/>
            <person name="Brockman W."/>
            <person name="Young S."/>
            <person name="LaButti K."/>
            <person name="Sykes S."/>
            <person name="DeCaprio D."/>
            <person name="Crawford M."/>
            <person name="Koehrsen M."/>
            <person name="Engels R."/>
            <person name="Montgomery P."/>
            <person name="Pearson M."/>
            <person name="Howarth C."/>
            <person name="Larson L."/>
            <person name="White J."/>
            <person name="O'Leary S."/>
            <person name="Kodira C."/>
            <person name="Zeng Q."/>
            <person name="Yandava C."/>
            <person name="Alvarado L."/>
            <person name="Longcore J."/>
            <person name="James T."/>
        </authorList>
    </citation>
    <scope>NUCLEOTIDE SEQUENCE [LARGE SCALE GENOMIC DNA]</scope>
    <source>
        <strain evidence="9 10">JEL423</strain>
    </source>
</reference>
<comment type="similarity">
    <text evidence="2 7">Belongs to the NDUFAF7 family.</text>
</comment>
<dbReference type="Pfam" id="PF02636">
    <property type="entry name" value="Methyltransf_28"/>
    <property type="match status" value="1"/>
</dbReference>
<feature type="compositionally biased region" description="Polar residues" evidence="8">
    <location>
        <begin position="95"/>
        <end position="105"/>
    </location>
</feature>
<dbReference type="OrthoDB" id="17415at2759"/>
<feature type="compositionally biased region" description="Basic and acidic residues" evidence="8">
    <location>
        <begin position="79"/>
        <end position="94"/>
    </location>
</feature>
<keyword evidence="5 7" id="KW-0496">Mitochondrion</keyword>
<sequence>MMIRIRSAATTSFKFHSFAYNNIKASHVYKHTIPTTQLRVLPSSLLQCRRHINYWDAMHQRQVEASKFSFTSGFQSQKDLNHPEQSSRSRRQDELQSLGNKSATTASANPKFMDIFLDPNSAPAPNARCSALDAAKQNDVPSDVRMLTRDFIDMSLYHPVYGYFSKKAYIFSPPETIQFNSIKDNYEFMNHMGDMYKDVEEEYIHDSDIARQVWHTPAELFKPYYGYAIAKHMVSEYKRDPRGADRMIIYEVGAGNGTLMANIMDYILINEPEIYKTIEYNIIEISSQLTGKQHKSKLLKSHKKGSIGSHRGVQIINKSILEWDKVVSGACFFIAMEVIDNFSHDLVRYDAKTKEPLQGVVLASADHDYVQAYESLSDPLLKDYLDIRARVGYTSPIFSGLSLILTHVQNQLPFVSNMSSSEFLPTSTFKLIRLLKQYFPNHRLVVADFDQLPDSIAGVDAPVVQTRYQGSMVACSTYLVQPGWFDIFFPTNFELLKRVYREVTGRDAQVMTQRKFLEENADLQKTRTRSGENPMLTFYENFKFILS</sequence>
<organism evidence="9 10">
    <name type="scientific">Batrachochytrium dendrobatidis (strain JEL423)</name>
    <dbReference type="NCBI Taxonomy" id="403673"/>
    <lineage>
        <taxon>Eukaryota</taxon>
        <taxon>Fungi</taxon>
        <taxon>Fungi incertae sedis</taxon>
        <taxon>Chytridiomycota</taxon>
        <taxon>Chytridiomycota incertae sedis</taxon>
        <taxon>Chytridiomycetes</taxon>
        <taxon>Rhizophydiales</taxon>
        <taxon>Rhizophydiales incertae sedis</taxon>
        <taxon>Batrachochytrium</taxon>
    </lineage>
</organism>
<dbReference type="GO" id="GO:0035243">
    <property type="term" value="F:protein-arginine omega-N symmetric methyltransferase activity"/>
    <property type="evidence" value="ECO:0007669"/>
    <property type="project" value="UniProtKB-EC"/>
</dbReference>
<dbReference type="GO" id="GO:0005739">
    <property type="term" value="C:mitochondrion"/>
    <property type="evidence" value="ECO:0007669"/>
    <property type="project" value="UniProtKB-SubCell"/>
</dbReference>
<proteinExistence type="inferred from homology"/>
<gene>
    <name evidence="9" type="ORF">BDEG_22629</name>
</gene>
<evidence type="ECO:0000313" key="10">
    <source>
        <dbReference type="Proteomes" id="UP000077115"/>
    </source>
</evidence>
<comment type="subcellular location">
    <subcellularLocation>
        <location evidence="1 7">Mitochondrion</location>
    </subcellularLocation>
</comment>
<evidence type="ECO:0000256" key="1">
    <source>
        <dbReference type="ARBA" id="ARBA00004173"/>
    </source>
</evidence>
<dbReference type="VEuPathDB" id="FungiDB:BDEG_22629"/>
<dbReference type="InterPro" id="IPR029063">
    <property type="entry name" value="SAM-dependent_MTases_sf"/>
</dbReference>
<dbReference type="Proteomes" id="UP000077115">
    <property type="component" value="Unassembled WGS sequence"/>
</dbReference>
<comment type="function">
    <text evidence="7">Arginine methyltransferase involved in the assembly or stability of mitochondrial NADH:ubiquinone oxidoreductase complex (complex I).</text>
</comment>
<evidence type="ECO:0000313" key="9">
    <source>
        <dbReference type="EMBL" id="OAJ38723.1"/>
    </source>
</evidence>
<dbReference type="InterPro" id="IPR003788">
    <property type="entry name" value="NDUFAF7"/>
</dbReference>
<keyword evidence="3 7" id="KW-0489">Methyltransferase</keyword>
<dbReference type="EMBL" id="DS022302">
    <property type="protein sequence ID" value="OAJ38723.1"/>
    <property type="molecule type" value="Genomic_DNA"/>
</dbReference>
<comment type="catalytic activity">
    <reaction evidence="6 7">
        <text>L-arginyl-[protein] + 2 S-adenosyl-L-methionine = N(omega),N(omega)'-dimethyl-L-arginyl-[protein] + 2 S-adenosyl-L-homocysteine + 2 H(+)</text>
        <dbReference type="Rhea" id="RHEA:48108"/>
        <dbReference type="Rhea" id="RHEA-COMP:10532"/>
        <dbReference type="Rhea" id="RHEA-COMP:11992"/>
        <dbReference type="ChEBI" id="CHEBI:15378"/>
        <dbReference type="ChEBI" id="CHEBI:29965"/>
        <dbReference type="ChEBI" id="CHEBI:57856"/>
        <dbReference type="ChEBI" id="CHEBI:59789"/>
        <dbReference type="ChEBI" id="CHEBI:88221"/>
        <dbReference type="EC" id="2.1.1.320"/>
    </reaction>
</comment>
<accession>A0A177WFB5</accession>
<dbReference type="Gene3D" id="3.40.50.12710">
    <property type="match status" value="1"/>
</dbReference>
<dbReference type="eggNOG" id="ENOG502QRKD">
    <property type="taxonomic scope" value="Eukaryota"/>
</dbReference>
<evidence type="ECO:0000256" key="5">
    <source>
        <dbReference type="ARBA" id="ARBA00023128"/>
    </source>
</evidence>
<evidence type="ECO:0000256" key="3">
    <source>
        <dbReference type="ARBA" id="ARBA00022603"/>
    </source>
</evidence>
<evidence type="ECO:0000256" key="4">
    <source>
        <dbReference type="ARBA" id="ARBA00022679"/>
    </source>
</evidence>
<dbReference type="STRING" id="403673.A0A177WFB5"/>
<dbReference type="PANTHER" id="PTHR12049">
    <property type="entry name" value="PROTEIN ARGININE METHYLTRANSFERASE NDUFAF7, MITOCHONDRIAL"/>
    <property type="match status" value="1"/>
</dbReference>
<evidence type="ECO:0000256" key="8">
    <source>
        <dbReference type="SAM" id="MobiDB-lite"/>
    </source>
</evidence>
<keyword evidence="4 7" id="KW-0808">Transferase</keyword>
<name>A0A177WFB5_BATDL</name>